<evidence type="ECO:0000259" key="1">
    <source>
        <dbReference type="Pfam" id="PF01048"/>
    </source>
</evidence>
<dbReference type="InterPro" id="IPR035994">
    <property type="entry name" value="Nucleoside_phosphorylase_sf"/>
</dbReference>
<feature type="domain" description="Nucleoside phosphorylase" evidence="1">
    <location>
        <begin position="105"/>
        <end position="175"/>
    </location>
</feature>
<name>A0ABT9NRK5_9ACTN</name>
<reference evidence="2 3" key="1">
    <citation type="submission" date="2023-07" db="EMBL/GenBank/DDBJ databases">
        <title>Sequencing the genomes of 1000 actinobacteria strains.</title>
        <authorList>
            <person name="Klenk H.-P."/>
        </authorList>
    </citation>
    <scope>NUCLEOTIDE SEQUENCE [LARGE SCALE GENOMIC DNA]</scope>
    <source>
        <strain evidence="2 3">GD13</strain>
    </source>
</reference>
<dbReference type="Gene3D" id="3.40.50.1580">
    <property type="entry name" value="Nucleoside phosphorylase domain"/>
    <property type="match status" value="1"/>
</dbReference>
<gene>
    <name evidence="2" type="ORF">J2S59_002865</name>
</gene>
<proteinExistence type="predicted"/>
<dbReference type="NCBIfam" id="NF004168">
    <property type="entry name" value="PRK05634.1"/>
    <property type="match status" value="1"/>
</dbReference>
<dbReference type="Pfam" id="PF01048">
    <property type="entry name" value="PNP_UDP_1"/>
    <property type="match status" value="1"/>
</dbReference>
<dbReference type="InterPro" id="IPR000845">
    <property type="entry name" value="Nucleoside_phosphorylase_d"/>
</dbReference>
<sequence>MDIVLVVAARAEAAYLPDELPLVLTGLGKTAAAVALTRALASRPDPRNTHVVNLGTAGALRDGLTGIFRPGLVHNHDLNAEAIRTLGYDPRESFALSGGDPAVALASGDTFVTDADVRARLAAEAHLVDMEGYAVAFAAAAFGSRCTLVKHVSDAADDSAWEWPERVDASARELAAWFAEHRGKLESPDPA</sequence>
<keyword evidence="3" id="KW-1185">Reference proteome</keyword>
<dbReference type="EMBL" id="JAUSQM010000001">
    <property type="protein sequence ID" value="MDP9823056.1"/>
    <property type="molecule type" value="Genomic_DNA"/>
</dbReference>
<dbReference type="SUPFAM" id="SSF53167">
    <property type="entry name" value="Purine and uridine phosphorylases"/>
    <property type="match status" value="1"/>
</dbReference>
<dbReference type="Proteomes" id="UP001240447">
    <property type="component" value="Unassembled WGS sequence"/>
</dbReference>
<dbReference type="RefSeq" id="WP_181642061.1">
    <property type="nucleotide sequence ID" value="NZ_CCXJ01000395.1"/>
</dbReference>
<accession>A0ABT9NRK5</accession>
<comment type="caution">
    <text evidence="2">The sequence shown here is derived from an EMBL/GenBank/DDBJ whole genome shotgun (WGS) entry which is preliminary data.</text>
</comment>
<evidence type="ECO:0000313" key="2">
    <source>
        <dbReference type="EMBL" id="MDP9823056.1"/>
    </source>
</evidence>
<evidence type="ECO:0000313" key="3">
    <source>
        <dbReference type="Proteomes" id="UP001240447"/>
    </source>
</evidence>
<protein>
    <submittedName>
        <fullName evidence="2">Nucleoside phosphorylase</fullName>
    </submittedName>
</protein>
<organism evidence="2 3">
    <name type="scientific">Nocardioides massiliensis</name>
    <dbReference type="NCBI Taxonomy" id="1325935"/>
    <lineage>
        <taxon>Bacteria</taxon>
        <taxon>Bacillati</taxon>
        <taxon>Actinomycetota</taxon>
        <taxon>Actinomycetes</taxon>
        <taxon>Propionibacteriales</taxon>
        <taxon>Nocardioidaceae</taxon>
        <taxon>Nocardioides</taxon>
    </lineage>
</organism>